<evidence type="ECO:0000313" key="1">
    <source>
        <dbReference type="EMBL" id="AZN72593.1"/>
    </source>
</evidence>
<gene>
    <name evidence="1" type="ORF">D5400_16125</name>
</gene>
<evidence type="ECO:0000313" key="2">
    <source>
        <dbReference type="Proteomes" id="UP000268192"/>
    </source>
</evidence>
<dbReference type="EMBL" id="CP032509">
    <property type="protein sequence ID" value="AZN72593.1"/>
    <property type="molecule type" value="Genomic_DNA"/>
</dbReference>
<reference evidence="1 2" key="1">
    <citation type="submission" date="2018-09" db="EMBL/GenBank/DDBJ databases">
        <title>Marinorhizobium profundi gen. nov., sp. nov., isolated from a deep-sea sediment sample from the New Britain Trench and proposal of Marinorhizobiaceae fam. nov. in the order Rhizobiales of the class Alphaproteobacteria.</title>
        <authorList>
            <person name="Cao J."/>
        </authorList>
    </citation>
    <scope>NUCLEOTIDE SEQUENCE [LARGE SCALE GENOMIC DNA]</scope>
    <source>
        <strain evidence="1 2">WS11</strain>
    </source>
</reference>
<protein>
    <submittedName>
        <fullName evidence="1">DUF2892 domain-containing protein</fullName>
    </submittedName>
</protein>
<name>A0A3Q8XS81_9HYPH</name>
<dbReference type="RefSeq" id="WP_126010915.1">
    <property type="nucleotide sequence ID" value="NZ_CP032509.1"/>
</dbReference>
<sequence>MIPSAAERVTAHTSDDVNRRIQRETEDRIDYYAGHLAEIDHRLQELDREWDIERALEANASALAFAGAALGATVDRRWLALPILVTAFLFQHAVQGWCPPLPMLRRMGFRTAKEINQERYALKALRGDFKRVEGEDDRGAAATRAVGIGEENAVGRHQISRA</sequence>
<dbReference type="Gene3D" id="6.10.140.1340">
    <property type="match status" value="1"/>
</dbReference>
<dbReference type="KEGG" id="abaw:D5400_16125"/>
<keyword evidence="2" id="KW-1185">Reference proteome</keyword>
<dbReference type="OrthoDB" id="9799383at2"/>
<dbReference type="Proteomes" id="UP000268192">
    <property type="component" value="Chromosome"/>
</dbReference>
<dbReference type="AlphaFoldDB" id="A0A3Q8XS81"/>
<organism evidence="1 2">
    <name type="scientific">Georhizobium profundi</name>
    <dbReference type="NCBI Taxonomy" id="2341112"/>
    <lineage>
        <taxon>Bacteria</taxon>
        <taxon>Pseudomonadati</taxon>
        <taxon>Pseudomonadota</taxon>
        <taxon>Alphaproteobacteria</taxon>
        <taxon>Hyphomicrobiales</taxon>
        <taxon>Rhizobiaceae</taxon>
        <taxon>Georhizobium</taxon>
    </lineage>
</organism>
<accession>A0A3Q8XS81</accession>
<proteinExistence type="predicted"/>